<dbReference type="GeneID" id="8291312"/>
<name>C5DDZ6_LACTC</name>
<evidence type="ECO:0000313" key="2">
    <source>
        <dbReference type="EMBL" id="CAR22007.1"/>
    </source>
</evidence>
<evidence type="ECO:0000256" key="1">
    <source>
        <dbReference type="SAM" id="MobiDB-lite"/>
    </source>
</evidence>
<gene>
    <name evidence="2" type="ordered locus">KLTH0C05060g</name>
</gene>
<reference evidence="2 3" key="1">
    <citation type="journal article" date="2009" name="Genome Res.">
        <title>Comparative genomics of protoploid Saccharomycetaceae.</title>
        <authorList>
            <consortium name="The Genolevures Consortium"/>
            <person name="Souciet J.-L."/>
            <person name="Dujon B."/>
            <person name="Gaillardin C."/>
            <person name="Johnston M."/>
            <person name="Baret P.V."/>
            <person name="Cliften P."/>
            <person name="Sherman D.J."/>
            <person name="Weissenbach J."/>
            <person name="Westhof E."/>
            <person name="Wincker P."/>
            <person name="Jubin C."/>
            <person name="Poulain J."/>
            <person name="Barbe V."/>
            <person name="Segurens B."/>
            <person name="Artiguenave F."/>
            <person name="Anthouard V."/>
            <person name="Vacherie B."/>
            <person name="Val M.-E."/>
            <person name="Fulton R.S."/>
            <person name="Minx P."/>
            <person name="Wilson R."/>
            <person name="Durrens P."/>
            <person name="Jean G."/>
            <person name="Marck C."/>
            <person name="Martin T."/>
            <person name="Nikolski M."/>
            <person name="Rolland T."/>
            <person name="Seret M.-L."/>
            <person name="Casaregola S."/>
            <person name="Despons L."/>
            <person name="Fairhead C."/>
            <person name="Fischer G."/>
            <person name="Lafontaine I."/>
            <person name="Leh V."/>
            <person name="Lemaire M."/>
            <person name="de Montigny J."/>
            <person name="Neuveglise C."/>
            <person name="Thierry A."/>
            <person name="Blanc-Lenfle I."/>
            <person name="Bleykasten C."/>
            <person name="Diffels J."/>
            <person name="Fritsch E."/>
            <person name="Frangeul L."/>
            <person name="Goeffon A."/>
            <person name="Jauniaux N."/>
            <person name="Kachouri-Lafond R."/>
            <person name="Payen C."/>
            <person name="Potier S."/>
            <person name="Pribylova L."/>
            <person name="Ozanne C."/>
            <person name="Richard G.-F."/>
            <person name="Sacerdot C."/>
            <person name="Straub M.-L."/>
            <person name="Talla E."/>
        </authorList>
    </citation>
    <scope>NUCLEOTIDE SEQUENCE [LARGE SCALE GENOMIC DNA]</scope>
    <source>
        <strain evidence="3">ATCC 56472 / CBS 6340 / NRRL Y-8284</strain>
    </source>
</reference>
<evidence type="ECO:0000313" key="3">
    <source>
        <dbReference type="Proteomes" id="UP000002036"/>
    </source>
</evidence>
<dbReference type="RefSeq" id="XP_002552445.1">
    <property type="nucleotide sequence ID" value="XM_002552399.1"/>
</dbReference>
<dbReference type="InParanoid" id="C5DDZ6"/>
<dbReference type="FunCoup" id="C5DDZ6">
    <property type="interactions" value="39"/>
</dbReference>
<organism evidence="2 3">
    <name type="scientific">Lachancea thermotolerans (strain ATCC 56472 / CBS 6340 / NRRL Y-8284)</name>
    <name type="common">Yeast</name>
    <name type="synonym">Kluyveromyces thermotolerans</name>
    <dbReference type="NCBI Taxonomy" id="559295"/>
    <lineage>
        <taxon>Eukaryota</taxon>
        <taxon>Fungi</taxon>
        <taxon>Dikarya</taxon>
        <taxon>Ascomycota</taxon>
        <taxon>Saccharomycotina</taxon>
        <taxon>Saccharomycetes</taxon>
        <taxon>Saccharomycetales</taxon>
        <taxon>Saccharomycetaceae</taxon>
        <taxon>Lachancea</taxon>
    </lineage>
</organism>
<dbReference type="eggNOG" id="ENOG502SCD0">
    <property type="taxonomic scope" value="Eukaryota"/>
</dbReference>
<dbReference type="OMA" id="MDKTTDA"/>
<accession>C5DDZ6</accession>
<dbReference type="KEGG" id="lth:KLTH0C05060g"/>
<dbReference type="OrthoDB" id="4068551at2759"/>
<dbReference type="EMBL" id="CU928167">
    <property type="protein sequence ID" value="CAR22007.1"/>
    <property type="molecule type" value="Genomic_DNA"/>
</dbReference>
<keyword evidence="3" id="KW-1185">Reference proteome</keyword>
<dbReference type="Proteomes" id="UP000002036">
    <property type="component" value="Chromosome C"/>
</dbReference>
<sequence length="180" mass="19671">MLSKSSSVRRIKTDKKRHSMVLTPSSLDLSSIYGTKNSNKSMDALVPERSSTQRKSNGKSRMKRSTVLLDDNMVREYNLAIQELNNFGSGAGTALPRSGASTANSSVSTSTSMSSLFSRESSMSIHDLMYQDCGEDETSTGNALEKGEVVTLNSHTAQSWSRAIDDVPLEGSQRTQLDFF</sequence>
<protein>
    <submittedName>
        <fullName evidence="2">KLTH0C05060p</fullName>
    </submittedName>
</protein>
<proteinExistence type="predicted"/>
<feature type="region of interest" description="Disordered" evidence="1">
    <location>
        <begin position="38"/>
        <end position="63"/>
    </location>
</feature>
<dbReference type="AlphaFoldDB" id="C5DDZ6"/>
<dbReference type="HOGENOM" id="CLU_1496482_0_0_1"/>